<dbReference type="Proteomes" id="UP000827976">
    <property type="component" value="Chromosome 19"/>
</dbReference>
<gene>
    <name evidence="1" type="ORF">IHE45_19G007700</name>
</gene>
<accession>A0ACB7TTH4</accession>
<protein>
    <submittedName>
        <fullName evidence="1">AUX/IAA protein</fullName>
    </submittedName>
</protein>
<keyword evidence="2" id="KW-1185">Reference proteome</keyword>
<evidence type="ECO:0000313" key="2">
    <source>
        <dbReference type="Proteomes" id="UP000827976"/>
    </source>
</evidence>
<evidence type="ECO:0000313" key="1">
    <source>
        <dbReference type="EMBL" id="KAH7652295.1"/>
    </source>
</evidence>
<dbReference type="EMBL" id="CM037029">
    <property type="protein sequence ID" value="KAH7652295.1"/>
    <property type="molecule type" value="Genomic_DNA"/>
</dbReference>
<organism evidence="1 2">
    <name type="scientific">Dioscorea alata</name>
    <name type="common">Purple yam</name>
    <dbReference type="NCBI Taxonomy" id="55571"/>
    <lineage>
        <taxon>Eukaryota</taxon>
        <taxon>Viridiplantae</taxon>
        <taxon>Streptophyta</taxon>
        <taxon>Embryophyta</taxon>
        <taxon>Tracheophyta</taxon>
        <taxon>Spermatophyta</taxon>
        <taxon>Magnoliopsida</taxon>
        <taxon>Liliopsida</taxon>
        <taxon>Dioscoreales</taxon>
        <taxon>Dioscoreaceae</taxon>
        <taxon>Dioscorea</taxon>
    </lineage>
</organism>
<name>A0ACB7TTH4_DIOAL</name>
<sequence>MEVRTRYGADIDIDNLKATELRLGPPGTGEEVIPTQLVSRGNKRALPEDSIEYECQYKRSSSETASVESCLDNSPAAKAQVVGWPPIRSYRKKSFEAIKEVDQKGGLYVKVSMDGAPYLRKIDLNVYQGYEELRLALEDMFKCFSIGELYAIAYEDKDGDLMLVGDVPWRMFISSCKRMRIMKGCEARGLSSNS</sequence>
<comment type="caution">
    <text evidence="1">The sequence shown here is derived from an EMBL/GenBank/DDBJ whole genome shotgun (WGS) entry which is preliminary data.</text>
</comment>
<reference evidence="2" key="1">
    <citation type="journal article" date="2022" name="Nat. Commun.">
        <title>Chromosome evolution and the genetic basis of agronomically important traits in greater yam.</title>
        <authorList>
            <person name="Bredeson J.V."/>
            <person name="Lyons J.B."/>
            <person name="Oniyinde I.O."/>
            <person name="Okereke N.R."/>
            <person name="Kolade O."/>
            <person name="Nnabue I."/>
            <person name="Nwadili C.O."/>
            <person name="Hribova E."/>
            <person name="Parker M."/>
            <person name="Nwogha J."/>
            <person name="Shu S."/>
            <person name="Carlson J."/>
            <person name="Kariba R."/>
            <person name="Muthemba S."/>
            <person name="Knop K."/>
            <person name="Barton G.J."/>
            <person name="Sherwood A.V."/>
            <person name="Lopez-Montes A."/>
            <person name="Asiedu R."/>
            <person name="Jamnadass R."/>
            <person name="Muchugi A."/>
            <person name="Goodstein D."/>
            <person name="Egesi C.N."/>
            <person name="Featherston J."/>
            <person name="Asfaw A."/>
            <person name="Simpson G.G."/>
            <person name="Dolezel J."/>
            <person name="Hendre P.S."/>
            <person name="Van Deynze A."/>
            <person name="Kumar P.L."/>
            <person name="Obidiegwu J.E."/>
            <person name="Bhattacharjee R."/>
            <person name="Rokhsar D.S."/>
        </authorList>
    </citation>
    <scope>NUCLEOTIDE SEQUENCE [LARGE SCALE GENOMIC DNA]</scope>
    <source>
        <strain evidence="2">cv. TDa95/00328</strain>
    </source>
</reference>
<proteinExistence type="predicted"/>